<feature type="region of interest" description="Disordered" evidence="1">
    <location>
        <begin position="31"/>
        <end position="73"/>
    </location>
</feature>
<reference evidence="2" key="1">
    <citation type="submission" date="2015-12" db="EMBL/GenBank/DDBJ databases">
        <title>Update maize B73 reference genome by single molecule sequencing technologies.</title>
        <authorList>
            <consortium name="Maize Genome Sequencing Project"/>
            <person name="Ware D."/>
        </authorList>
    </citation>
    <scope>NUCLEOTIDE SEQUENCE [LARGE SCALE GENOMIC DNA]</scope>
    <source>
        <tissue evidence="2">Seedling</tissue>
    </source>
</reference>
<dbReference type="EMBL" id="CM007647">
    <property type="protein sequence ID" value="ONM09392.1"/>
    <property type="molecule type" value="Genomic_DNA"/>
</dbReference>
<sequence>RCWRRGIRCCGTRWPPSPGLPLWGSAPTARTCSAPRTPRTKRFGTRRPCTISSTPRRCSRRPSPSVPTFSEGSSLLESCSSLERATPWLILKVGSFLHRHHWGALRLLLLGPASSSD</sequence>
<feature type="compositionally biased region" description="Low complexity" evidence="1">
    <location>
        <begin position="52"/>
        <end position="73"/>
    </location>
</feature>
<accession>A0A1D6L4U8</accession>
<dbReference type="AlphaFoldDB" id="A0A1D6L4U8"/>
<gene>
    <name evidence="2" type="ORF">ZEAMMB73_Zm00001d034042</name>
</gene>
<feature type="non-terminal residue" evidence="2">
    <location>
        <position position="1"/>
    </location>
</feature>
<name>A0A1D6L4U8_MAIZE</name>
<protein>
    <submittedName>
        <fullName evidence="2">Uncharacterized protein</fullName>
    </submittedName>
</protein>
<evidence type="ECO:0000256" key="1">
    <source>
        <dbReference type="SAM" id="MobiDB-lite"/>
    </source>
</evidence>
<evidence type="ECO:0000313" key="2">
    <source>
        <dbReference type="EMBL" id="ONM09392.1"/>
    </source>
</evidence>
<organism evidence="2">
    <name type="scientific">Zea mays</name>
    <name type="common">Maize</name>
    <dbReference type="NCBI Taxonomy" id="4577"/>
    <lineage>
        <taxon>Eukaryota</taxon>
        <taxon>Viridiplantae</taxon>
        <taxon>Streptophyta</taxon>
        <taxon>Embryophyta</taxon>
        <taxon>Tracheophyta</taxon>
        <taxon>Spermatophyta</taxon>
        <taxon>Magnoliopsida</taxon>
        <taxon>Liliopsida</taxon>
        <taxon>Poales</taxon>
        <taxon>Poaceae</taxon>
        <taxon>PACMAD clade</taxon>
        <taxon>Panicoideae</taxon>
        <taxon>Andropogonodae</taxon>
        <taxon>Andropogoneae</taxon>
        <taxon>Tripsacinae</taxon>
        <taxon>Zea</taxon>
    </lineage>
</organism>
<proteinExistence type="predicted"/>